<reference evidence="3" key="1">
    <citation type="submission" date="2015-11" db="EMBL/GenBank/DDBJ databases">
        <title>De novo transcriptome assembly of four potential Pierce s Disease insect vectors from Arizona vineyards.</title>
        <authorList>
            <person name="Tassone E.E."/>
        </authorList>
    </citation>
    <scope>NUCLEOTIDE SEQUENCE</scope>
</reference>
<feature type="coiled-coil region" evidence="1">
    <location>
        <begin position="147"/>
        <end position="288"/>
    </location>
</feature>
<feature type="region of interest" description="Disordered" evidence="2">
    <location>
        <begin position="1044"/>
        <end position="1070"/>
    </location>
</feature>
<organism evidence="3">
    <name type="scientific">Graphocephala atropunctata</name>
    <dbReference type="NCBI Taxonomy" id="36148"/>
    <lineage>
        <taxon>Eukaryota</taxon>
        <taxon>Metazoa</taxon>
        <taxon>Ecdysozoa</taxon>
        <taxon>Arthropoda</taxon>
        <taxon>Hexapoda</taxon>
        <taxon>Insecta</taxon>
        <taxon>Pterygota</taxon>
        <taxon>Neoptera</taxon>
        <taxon>Paraneoptera</taxon>
        <taxon>Hemiptera</taxon>
        <taxon>Auchenorrhyncha</taxon>
        <taxon>Membracoidea</taxon>
        <taxon>Cicadellidae</taxon>
        <taxon>Cicadellinae</taxon>
        <taxon>Cicadellini</taxon>
        <taxon>Graphocephala</taxon>
    </lineage>
</organism>
<keyword evidence="1" id="KW-0175">Coiled coil</keyword>
<feature type="coiled-coil region" evidence="1">
    <location>
        <begin position="727"/>
        <end position="761"/>
    </location>
</feature>
<sequence length="1070" mass="125106">MAEDKQRKVETGRVLFDTYQKKKLHARVGDQLIDSIVDSVFDLQVPEQETERRDRMDSITLQKKTAHVESLNSTIKQLQESLSDQHEIIESLKVENQILIEGTGDHLHSPQALNAQKMSLDLQKRVASRDTFIAQLSESLQQRSQEVKCLLVKEKELTDEIQGLQKQLNVSEKQSEMKLSESYNEAVEYRAKVELLTNQNQEYLDLVNSLRGALEKSNEKVDSQKEELSMKYQQKLKKYKNETSEDIRKLMRQVEELNNDLSRKERELSQNRQEIEQLRSQQEEHMGNQIMALKNELEKKYAEDVKKVELWYDGMLLEQIRKSDADLKAVSQSEVQEKMNCYEKSLNELLEKSRATEEELLLQLERHKQEADNNRQKVENVENKLAEEIQRIKTECYLELNKYEAEIKMDFDTENIRYYKEEIDNLSAKLREYALNEAKKDVETETYRIELKKVEDDMGSVLEKLKNYKDAHDDQSKQIEQLETKLEQLRELNLQLQASIQEFKKNERQLLHELDLSKTKLIEYEQQVYSFNEKLQSESNHIGQKSKVVIATFKEQIQNLVSELERNKQYYEKDLSQLTSKMIEQEKEIKNLRSRITHTTKHENIFDEIHKINTNFKSGNQIEQINVSKDKIQEYLNESNKELFKSILNGLKNIRTNLQTIVYGSIENTTELEQNQSDDMDEYEMIVQELELTMGDLQHMVQSRNVMLGPVQQAGMVTSTPNNRDTVNGWMRKCASLENENEQLNKELDMLSTNLKEMEHCLLVATQESGSFNRKCQSLDTKITELENSKLSEYMLRKENNELKERLSYMEDAEARFHNELEVLNNNNIRLEQTLHKNITDLQNKLSKSEPNTELEGVLFHLKAKSEEIIALKSQLVKLQKSEIEHKSKIFEIQSKYDKFVAQYEFLTSELDTKKKEVEDLWEERNKLSTENKLLNAKLLSAQDKHPWQALMKSDVSKKEAVSEESHDGKEHKLLKGKSQELEGLNSLPLRRLQTMKVLASTPNFGAKLDSFLPKTSSVAEQIGYQLELLDQQIKGTTYYMPTIPEEEDQEADNLGLNQTGFSKRPQVKP</sequence>
<protein>
    <submittedName>
        <fullName evidence="3">Uncharacterized protein</fullName>
    </submittedName>
</protein>
<evidence type="ECO:0000313" key="3">
    <source>
        <dbReference type="EMBL" id="JAT22771.1"/>
    </source>
</evidence>
<feature type="coiled-coil region" evidence="1">
    <location>
        <begin position="61"/>
        <end position="95"/>
    </location>
</feature>
<accession>A0A1B6LGE7</accession>
<feature type="coiled-coil region" evidence="1">
    <location>
        <begin position="332"/>
        <end position="509"/>
    </location>
</feature>
<dbReference type="AlphaFoldDB" id="A0A1B6LGE7"/>
<proteinExistence type="predicted"/>
<evidence type="ECO:0000256" key="2">
    <source>
        <dbReference type="SAM" id="MobiDB-lite"/>
    </source>
</evidence>
<gene>
    <name evidence="3" type="ORF">g.15928</name>
</gene>
<dbReference type="EMBL" id="GEBQ01017206">
    <property type="protein sequence ID" value="JAT22771.1"/>
    <property type="molecule type" value="Transcribed_RNA"/>
</dbReference>
<feature type="coiled-coil region" evidence="1">
    <location>
        <begin position="554"/>
        <end position="595"/>
    </location>
</feature>
<name>A0A1B6LGE7_9HEMI</name>
<evidence type="ECO:0000256" key="1">
    <source>
        <dbReference type="SAM" id="Coils"/>
    </source>
</evidence>